<keyword evidence="3" id="KW-1185">Reference proteome</keyword>
<protein>
    <submittedName>
        <fullName evidence="2">Uncharacterized protein</fullName>
    </submittedName>
</protein>
<feature type="compositionally biased region" description="Basic and acidic residues" evidence="1">
    <location>
        <begin position="70"/>
        <end position="85"/>
    </location>
</feature>
<dbReference type="AlphaFoldDB" id="A0AAE2CAE2"/>
<name>A0AAE2CAE2_9LAMI</name>
<comment type="caution">
    <text evidence="2">The sequence shown here is derived from an EMBL/GenBank/DDBJ whole genome shotgun (WGS) entry which is preliminary data.</text>
</comment>
<reference evidence="2" key="2">
    <citation type="journal article" date="2024" name="Plant">
        <title>Genomic evolution and insights into agronomic trait innovations of Sesamum species.</title>
        <authorList>
            <person name="Miao H."/>
            <person name="Wang L."/>
            <person name="Qu L."/>
            <person name="Liu H."/>
            <person name="Sun Y."/>
            <person name="Le M."/>
            <person name="Wang Q."/>
            <person name="Wei S."/>
            <person name="Zheng Y."/>
            <person name="Lin W."/>
            <person name="Duan Y."/>
            <person name="Cao H."/>
            <person name="Xiong S."/>
            <person name="Wang X."/>
            <person name="Wei L."/>
            <person name="Li C."/>
            <person name="Ma Q."/>
            <person name="Ju M."/>
            <person name="Zhao R."/>
            <person name="Li G."/>
            <person name="Mu C."/>
            <person name="Tian Q."/>
            <person name="Mei H."/>
            <person name="Zhang T."/>
            <person name="Gao T."/>
            <person name="Zhang H."/>
        </authorList>
    </citation>
    <scope>NUCLEOTIDE SEQUENCE</scope>
    <source>
        <strain evidence="2">3651</strain>
    </source>
</reference>
<organism evidence="2 3">
    <name type="scientific">Sesamum alatum</name>
    <dbReference type="NCBI Taxonomy" id="300844"/>
    <lineage>
        <taxon>Eukaryota</taxon>
        <taxon>Viridiplantae</taxon>
        <taxon>Streptophyta</taxon>
        <taxon>Embryophyta</taxon>
        <taxon>Tracheophyta</taxon>
        <taxon>Spermatophyta</taxon>
        <taxon>Magnoliopsida</taxon>
        <taxon>eudicotyledons</taxon>
        <taxon>Gunneridae</taxon>
        <taxon>Pentapetalae</taxon>
        <taxon>asterids</taxon>
        <taxon>lamiids</taxon>
        <taxon>Lamiales</taxon>
        <taxon>Pedaliaceae</taxon>
        <taxon>Sesamum</taxon>
    </lineage>
</organism>
<accession>A0AAE2CAE2</accession>
<feature type="compositionally biased region" description="Polar residues" evidence="1">
    <location>
        <begin position="1"/>
        <end position="14"/>
    </location>
</feature>
<proteinExistence type="predicted"/>
<dbReference type="EMBL" id="JACGWO010000011">
    <property type="protein sequence ID" value="KAK4414964.1"/>
    <property type="molecule type" value="Genomic_DNA"/>
</dbReference>
<reference evidence="2" key="1">
    <citation type="submission" date="2020-06" db="EMBL/GenBank/DDBJ databases">
        <authorList>
            <person name="Li T."/>
            <person name="Hu X."/>
            <person name="Zhang T."/>
            <person name="Song X."/>
            <person name="Zhang H."/>
            <person name="Dai N."/>
            <person name="Sheng W."/>
            <person name="Hou X."/>
            <person name="Wei L."/>
        </authorList>
    </citation>
    <scope>NUCLEOTIDE SEQUENCE</scope>
    <source>
        <strain evidence="2">3651</strain>
        <tissue evidence="2">Leaf</tissue>
    </source>
</reference>
<evidence type="ECO:0000313" key="2">
    <source>
        <dbReference type="EMBL" id="KAK4414964.1"/>
    </source>
</evidence>
<evidence type="ECO:0000313" key="3">
    <source>
        <dbReference type="Proteomes" id="UP001293254"/>
    </source>
</evidence>
<evidence type="ECO:0000256" key="1">
    <source>
        <dbReference type="SAM" id="MobiDB-lite"/>
    </source>
</evidence>
<feature type="region of interest" description="Disordered" evidence="1">
    <location>
        <begin position="1"/>
        <end position="97"/>
    </location>
</feature>
<sequence>MWGSASNVGVNVSQTKEREDRGIGAWSKGSRGPEGEDWAGAGRDCGLEGMGWGVRASGPNADKGGSARPGLEDGGSRQPMKDKEAQPTVQQHTTERDNGLKCLGPLLGFHGPNVIKEMQDIISKVLYANTEASGAIIPKGDLDWL</sequence>
<gene>
    <name evidence="2" type="ORF">Salat_2603400</name>
</gene>
<dbReference type="Proteomes" id="UP001293254">
    <property type="component" value="Unassembled WGS sequence"/>
</dbReference>